<gene>
    <name evidence="2" type="ORF">DLM46_16475</name>
</gene>
<dbReference type="AlphaFoldDB" id="A0A370N783"/>
<accession>A0A370N783</accession>
<dbReference type="InterPro" id="IPR032126">
    <property type="entry name" value="LydA_holin"/>
</dbReference>
<evidence type="ECO:0000313" key="3">
    <source>
        <dbReference type="Proteomes" id="UP000254875"/>
    </source>
</evidence>
<organism evidence="2 3">
    <name type="scientific">Paraburkholderia lacunae</name>
    <dbReference type="NCBI Taxonomy" id="2211104"/>
    <lineage>
        <taxon>Bacteria</taxon>
        <taxon>Pseudomonadati</taxon>
        <taxon>Pseudomonadota</taxon>
        <taxon>Betaproteobacteria</taxon>
        <taxon>Burkholderiales</taxon>
        <taxon>Burkholderiaceae</taxon>
        <taxon>Paraburkholderia</taxon>
    </lineage>
</organism>
<feature type="transmembrane region" description="Helical" evidence="1">
    <location>
        <begin position="250"/>
        <end position="272"/>
    </location>
</feature>
<feature type="transmembrane region" description="Helical" evidence="1">
    <location>
        <begin position="209"/>
        <end position="230"/>
    </location>
</feature>
<feature type="transmembrane region" description="Helical" evidence="1">
    <location>
        <begin position="112"/>
        <end position="136"/>
    </location>
</feature>
<dbReference type="Pfam" id="PF16083">
    <property type="entry name" value="Phage_holin_3_3"/>
    <property type="match status" value="1"/>
</dbReference>
<dbReference type="OrthoDB" id="9106923at2"/>
<comment type="caution">
    <text evidence="2">The sequence shown here is derived from an EMBL/GenBank/DDBJ whole genome shotgun (WGS) entry which is preliminary data.</text>
</comment>
<keyword evidence="3" id="KW-1185">Reference proteome</keyword>
<proteinExistence type="predicted"/>
<keyword evidence="1" id="KW-0812">Transmembrane</keyword>
<evidence type="ECO:0000313" key="2">
    <source>
        <dbReference type="EMBL" id="RDK01425.1"/>
    </source>
</evidence>
<name>A0A370N783_9BURK</name>
<keyword evidence="1" id="KW-0472">Membrane</keyword>
<protein>
    <submittedName>
        <fullName evidence="2">Uncharacterized protein</fullName>
    </submittedName>
</protein>
<feature type="transmembrane region" description="Helical" evidence="1">
    <location>
        <begin position="182"/>
        <end position="202"/>
    </location>
</feature>
<evidence type="ECO:0000256" key="1">
    <source>
        <dbReference type="SAM" id="Phobius"/>
    </source>
</evidence>
<dbReference type="EMBL" id="QHKS01000010">
    <property type="protein sequence ID" value="RDK01425.1"/>
    <property type="molecule type" value="Genomic_DNA"/>
</dbReference>
<dbReference type="Proteomes" id="UP000254875">
    <property type="component" value="Unassembled WGS sequence"/>
</dbReference>
<reference evidence="3" key="1">
    <citation type="submission" date="2018-05" db="EMBL/GenBank/DDBJ databases">
        <authorList>
            <person name="Feng T."/>
        </authorList>
    </citation>
    <scope>NUCLEOTIDE SEQUENCE [LARGE SCALE GENOMIC DNA]</scope>
    <source>
        <strain evidence="3">S27</strain>
    </source>
</reference>
<keyword evidence="1" id="KW-1133">Transmembrane helix</keyword>
<sequence length="313" mass="33528">MPVTPMARLLNSPDGTWREVSCWRDSSNDARPNARCSRSVRITRGSPHEKRCSRPAHLRVHGDLHRGIGIRCAVLGDVGDAHARWILGVCRHGRDGRACPCRGRRRRDQRLVAGQICISLGAVASALALCDVGGLLRDAHFRGKRVFHQRGATGFLHGHGAIRAAARLSGNAGKTGDNVRRLIQWGWGVCALLWAAAAYAMVRQTETALAEGLAGIPAASLVLAVFLALIGGTASTFQRFASSDPPARSAAIEIGSVITASIVAGLSAFFFCEWRGWPAPLTALVITLASWGGKRVLDQALDAGLRRIQGEKQ</sequence>